<keyword evidence="3" id="KW-1185">Reference proteome</keyword>
<sequence>MFGIVVRFDLQDEAAAARFDALVAEVLPGIRSEEPGTLVYTTHHVKDDPLARVFYELYRDEQGHADHEARPATAAFLHEIGPLTRDVRVEFLTDVDAP</sequence>
<evidence type="ECO:0000313" key="2">
    <source>
        <dbReference type="EMBL" id="RZS91191.1"/>
    </source>
</evidence>
<keyword evidence="2" id="KW-0503">Monooxygenase</keyword>
<keyword evidence="2" id="KW-0560">Oxidoreductase</keyword>
<comment type="caution">
    <text evidence="2">The sequence shown here is derived from an EMBL/GenBank/DDBJ whole genome shotgun (WGS) entry which is preliminary data.</text>
</comment>
<dbReference type="PROSITE" id="PS51725">
    <property type="entry name" value="ABM"/>
    <property type="match status" value="1"/>
</dbReference>
<dbReference type="Pfam" id="PF03992">
    <property type="entry name" value="ABM"/>
    <property type="match status" value="1"/>
</dbReference>
<dbReference type="InterPro" id="IPR011008">
    <property type="entry name" value="Dimeric_a/b-barrel"/>
</dbReference>
<evidence type="ECO:0000259" key="1">
    <source>
        <dbReference type="PROSITE" id="PS51725"/>
    </source>
</evidence>
<gene>
    <name evidence="2" type="ORF">EV189_0425</name>
</gene>
<proteinExistence type="predicted"/>
<dbReference type="RefSeq" id="WP_130491290.1">
    <property type="nucleotide sequence ID" value="NZ_SGXD01000001.1"/>
</dbReference>
<feature type="domain" description="ABM" evidence="1">
    <location>
        <begin position="2"/>
        <end position="96"/>
    </location>
</feature>
<evidence type="ECO:0000313" key="3">
    <source>
        <dbReference type="Proteomes" id="UP000293638"/>
    </source>
</evidence>
<dbReference type="EMBL" id="SGXD01000001">
    <property type="protein sequence ID" value="RZS91191.1"/>
    <property type="molecule type" value="Genomic_DNA"/>
</dbReference>
<dbReference type="OrthoDB" id="3695636at2"/>
<dbReference type="GO" id="GO:0004497">
    <property type="term" value="F:monooxygenase activity"/>
    <property type="evidence" value="ECO:0007669"/>
    <property type="project" value="UniProtKB-KW"/>
</dbReference>
<protein>
    <submittedName>
        <fullName evidence="2">Quinol monooxygenase YgiN</fullName>
    </submittedName>
</protein>
<dbReference type="Proteomes" id="UP000293638">
    <property type="component" value="Unassembled WGS sequence"/>
</dbReference>
<dbReference type="InterPro" id="IPR007138">
    <property type="entry name" value="ABM_dom"/>
</dbReference>
<reference evidence="2 3" key="1">
    <citation type="submission" date="2019-02" db="EMBL/GenBank/DDBJ databases">
        <title>Genomic Encyclopedia of Type Strains, Phase IV (KMG-IV): sequencing the most valuable type-strain genomes for metagenomic binning, comparative biology and taxonomic classification.</title>
        <authorList>
            <person name="Goeker M."/>
        </authorList>
    </citation>
    <scope>NUCLEOTIDE SEQUENCE [LARGE SCALE GENOMIC DNA]</scope>
    <source>
        <strain evidence="2 3">DSM 45622</strain>
    </source>
</reference>
<organism evidence="2 3">
    <name type="scientific">Motilibacter rhizosphaerae</name>
    <dbReference type="NCBI Taxonomy" id="598652"/>
    <lineage>
        <taxon>Bacteria</taxon>
        <taxon>Bacillati</taxon>
        <taxon>Actinomycetota</taxon>
        <taxon>Actinomycetes</taxon>
        <taxon>Motilibacterales</taxon>
        <taxon>Motilibacteraceae</taxon>
        <taxon>Motilibacter</taxon>
    </lineage>
</organism>
<dbReference type="Gene3D" id="3.30.70.100">
    <property type="match status" value="1"/>
</dbReference>
<dbReference type="SUPFAM" id="SSF54909">
    <property type="entry name" value="Dimeric alpha+beta barrel"/>
    <property type="match status" value="1"/>
</dbReference>
<accession>A0A4Q7NVC1</accession>
<dbReference type="AlphaFoldDB" id="A0A4Q7NVC1"/>
<name>A0A4Q7NVC1_9ACTN</name>